<dbReference type="AlphaFoldDB" id="A0AAP8MWS2"/>
<reference evidence="3" key="1">
    <citation type="submission" date="2016-07" db="EMBL/GenBank/DDBJ databases">
        <title>Nontailed viruses are major unrecognized killers of bacteria in the ocean.</title>
        <authorList>
            <person name="Kauffman K."/>
            <person name="Hussain F."/>
            <person name="Yang J."/>
            <person name="Arevalo P."/>
            <person name="Brown J."/>
            <person name="Cutler M."/>
            <person name="Kelly L."/>
            <person name="Polz M.F."/>
        </authorList>
    </citation>
    <scope>NUCLEOTIDE SEQUENCE [LARGE SCALE GENOMIC DNA]</scope>
    <source>
        <strain evidence="3">10N.222.49.A5</strain>
    </source>
</reference>
<accession>A0AAP8MWS2</accession>
<evidence type="ECO:0000313" key="3">
    <source>
        <dbReference type="Proteomes" id="UP000235611"/>
    </source>
</evidence>
<evidence type="ECO:0008006" key="4">
    <source>
        <dbReference type="Google" id="ProtNLM"/>
    </source>
</evidence>
<evidence type="ECO:0000313" key="2">
    <source>
        <dbReference type="EMBL" id="PMP10246.1"/>
    </source>
</evidence>
<name>A0AAP8MWS2_9VIBR</name>
<dbReference type="RefSeq" id="WP_102477801.1">
    <property type="nucleotide sequence ID" value="NZ_MDBO01000075.1"/>
</dbReference>
<sequence>MSIIRSKRAGNFTVISNVVFERNTLSFQAMGMLCYLLSKPDSWEVSIAELQKVTHGTAKKTGRDGVYAILKELKQVGFVTTKKSANGDLDYFVHDLPQKPQKPNTANTEQANPDTDKPDTANPDLAKPTQVNTEYKVNTEEEVKTKAKSDSSKTTGLDFTVIAGITKDQIKAIQEIRKNAKTNLTQRSINTLAKEFALAQTAGLTIDQCLDEWDMRGWRGFKAEWVLNNLSTNNKKRDVNAVPPRDSYETPEGWKTINDFMPPKN</sequence>
<feature type="region of interest" description="Disordered" evidence="1">
    <location>
        <begin position="238"/>
        <end position="265"/>
    </location>
</feature>
<gene>
    <name evidence="2" type="ORF">BCS93_11260</name>
</gene>
<feature type="compositionally biased region" description="Polar residues" evidence="1">
    <location>
        <begin position="101"/>
        <end position="113"/>
    </location>
</feature>
<organism evidence="2 3">
    <name type="scientific">Vibrio breoganii</name>
    <dbReference type="NCBI Taxonomy" id="553239"/>
    <lineage>
        <taxon>Bacteria</taxon>
        <taxon>Pseudomonadati</taxon>
        <taxon>Pseudomonadota</taxon>
        <taxon>Gammaproteobacteria</taxon>
        <taxon>Vibrionales</taxon>
        <taxon>Vibrionaceae</taxon>
        <taxon>Vibrio</taxon>
    </lineage>
</organism>
<feature type="region of interest" description="Disordered" evidence="1">
    <location>
        <begin position="93"/>
        <end position="152"/>
    </location>
</feature>
<dbReference type="Proteomes" id="UP000235611">
    <property type="component" value="Unassembled WGS sequence"/>
</dbReference>
<protein>
    <recommendedName>
        <fullName evidence="4">Helix-turn-helix domain-containing protein</fullName>
    </recommendedName>
</protein>
<comment type="caution">
    <text evidence="2">The sequence shown here is derived from an EMBL/GenBank/DDBJ whole genome shotgun (WGS) entry which is preliminary data.</text>
</comment>
<dbReference type="EMBL" id="MDBO01000075">
    <property type="protein sequence ID" value="PMP10246.1"/>
    <property type="molecule type" value="Genomic_DNA"/>
</dbReference>
<feature type="compositionally biased region" description="Basic and acidic residues" evidence="1">
    <location>
        <begin position="137"/>
        <end position="151"/>
    </location>
</feature>
<evidence type="ECO:0000256" key="1">
    <source>
        <dbReference type="SAM" id="MobiDB-lite"/>
    </source>
</evidence>
<proteinExistence type="predicted"/>